<name>A0AAV4ZTM8_9HYPH</name>
<reference evidence="1" key="2">
    <citation type="submission" date="2021-08" db="EMBL/GenBank/DDBJ databases">
        <authorList>
            <person name="Tani A."/>
            <person name="Ola A."/>
            <person name="Ogura Y."/>
            <person name="Katsura K."/>
            <person name="Hayashi T."/>
        </authorList>
    </citation>
    <scope>NUCLEOTIDE SEQUENCE</scope>
    <source>
        <strain evidence="1">DSM 16372</strain>
    </source>
</reference>
<protein>
    <submittedName>
        <fullName evidence="1">Uncharacterized protein</fullName>
    </submittedName>
</protein>
<organism evidence="1 2">
    <name type="scientific">Methylobacterium hispanicum</name>
    <dbReference type="NCBI Taxonomy" id="270350"/>
    <lineage>
        <taxon>Bacteria</taxon>
        <taxon>Pseudomonadati</taxon>
        <taxon>Pseudomonadota</taxon>
        <taxon>Alphaproteobacteria</taxon>
        <taxon>Hyphomicrobiales</taxon>
        <taxon>Methylobacteriaceae</taxon>
        <taxon>Methylobacterium</taxon>
    </lineage>
</organism>
<reference evidence="1" key="1">
    <citation type="journal article" date="2016" name="Front. Microbiol.">
        <title>Genome Sequence of the Piezophilic, Mesophilic Sulfate-Reducing Bacterium Desulfovibrio indicus J2T.</title>
        <authorList>
            <person name="Cao J."/>
            <person name="Maignien L."/>
            <person name="Shao Z."/>
            <person name="Alain K."/>
            <person name="Jebbar M."/>
        </authorList>
    </citation>
    <scope>NUCLEOTIDE SEQUENCE</scope>
    <source>
        <strain evidence="1">DSM 16372</strain>
    </source>
</reference>
<dbReference type="AlphaFoldDB" id="A0AAV4ZTM8"/>
<proteinExistence type="predicted"/>
<evidence type="ECO:0000313" key="2">
    <source>
        <dbReference type="Proteomes" id="UP001055247"/>
    </source>
</evidence>
<accession>A0AAV4ZTM8</accession>
<comment type="caution">
    <text evidence="1">The sequence shown here is derived from an EMBL/GenBank/DDBJ whole genome shotgun (WGS) entry which is preliminary data.</text>
</comment>
<sequence length="254" mass="25649">MIPAAALDATPIGDPAADPAAEVRALGLAAQIAARLVRPIGHFAPGACPLPPLEPDALTALAAHPAFGVPVQRAASRALAPEAAGIDAGLIRRLREAAATRLVALLVVQPLPVLHEAARLLAGAILHRRILALVLKADRERLQAALGPAAFRVATQEAALLHAGLAEAAEPAAQAACLAAGSPDATRGAVVALGLGTLGRFAAAAEPALGRLVALRLGAEPGILTGPPPLGPGACEHVVRLLRRRMDAWSPIIA</sequence>
<dbReference type="Proteomes" id="UP001055247">
    <property type="component" value="Unassembled WGS sequence"/>
</dbReference>
<dbReference type="RefSeq" id="WP_238231501.1">
    <property type="nucleotide sequence ID" value="NZ_BPQO01000027.1"/>
</dbReference>
<dbReference type="EMBL" id="BPQO01000027">
    <property type="protein sequence ID" value="GJD91453.1"/>
    <property type="molecule type" value="Genomic_DNA"/>
</dbReference>
<evidence type="ECO:0000313" key="1">
    <source>
        <dbReference type="EMBL" id="GJD91453.1"/>
    </source>
</evidence>
<keyword evidence="2" id="KW-1185">Reference proteome</keyword>
<gene>
    <name evidence="1" type="ORF">BHAOGJBA_5001</name>
</gene>